<comment type="caution">
    <text evidence="2">The sequence shown here is derived from an EMBL/GenBank/DDBJ whole genome shotgun (WGS) entry which is preliminary data.</text>
</comment>
<dbReference type="Proteomes" id="UP001596473">
    <property type="component" value="Unassembled WGS sequence"/>
</dbReference>
<gene>
    <name evidence="2" type="ORF">ACFQNF_20350</name>
</gene>
<accession>A0ABW2R4K0</accession>
<dbReference type="Gene3D" id="3.90.550.10">
    <property type="entry name" value="Spore Coat Polysaccharide Biosynthesis Protein SpsA, Chain A"/>
    <property type="match status" value="1"/>
</dbReference>
<dbReference type="EMBL" id="JBHTBQ010000046">
    <property type="protein sequence ID" value="MFC7422214.1"/>
    <property type="molecule type" value="Genomic_DNA"/>
</dbReference>
<feature type="domain" description="Glycosyltransferase 2-like" evidence="1">
    <location>
        <begin position="4"/>
        <end position="134"/>
    </location>
</feature>
<dbReference type="SUPFAM" id="SSF53448">
    <property type="entry name" value="Nucleotide-diphospho-sugar transferases"/>
    <property type="match status" value="1"/>
</dbReference>
<evidence type="ECO:0000259" key="1">
    <source>
        <dbReference type="Pfam" id="PF00535"/>
    </source>
</evidence>
<evidence type="ECO:0000313" key="2">
    <source>
        <dbReference type="EMBL" id="MFC7422214.1"/>
    </source>
</evidence>
<protein>
    <submittedName>
        <fullName evidence="2">Glycosyltransferase family 2 protein</fullName>
    </submittedName>
</protein>
<evidence type="ECO:0000313" key="3">
    <source>
        <dbReference type="Proteomes" id="UP001596473"/>
    </source>
</evidence>
<proteinExistence type="predicted"/>
<dbReference type="PANTHER" id="PTHR43685">
    <property type="entry name" value="GLYCOSYLTRANSFERASE"/>
    <property type="match status" value="1"/>
</dbReference>
<dbReference type="InterPro" id="IPR001173">
    <property type="entry name" value="Glyco_trans_2-like"/>
</dbReference>
<dbReference type="RefSeq" id="WP_380190155.1">
    <property type="nucleotide sequence ID" value="NZ_JBHTBQ010000046.1"/>
</dbReference>
<sequence>MKLSIVIPFMNPDSQHFSEMLAGLAVADYALFSAVEVILINDGSQQNYQQEIAHFSKAAHPLCINVIELPCNRGVSYARNLGMAAAQGDYIALHDADDISLPERFILSAQFLNKHPEVIVVGGDMLVFNEYRKEESLRLFPIHHHDICVDNLFYCAMAQPAMMINRALWQASGIQYTEKMDMAQDWDLVIRLSQHGQLANMGIPLVRYRQHLKQRSAEITGEFANIHVRGIWEKQLNHLGAKINPKLLQVHGHLSPYWLWQLSDISQAWALCPEDVSYWAEEMLSKNKISQYVSEPILAQRIYRLQRQWHAWKASGNPTTQIQSLL</sequence>
<organism evidence="2 3">
    <name type="scientific">Iodobacter arcticus</name>
    <dbReference type="NCBI Taxonomy" id="590593"/>
    <lineage>
        <taxon>Bacteria</taxon>
        <taxon>Pseudomonadati</taxon>
        <taxon>Pseudomonadota</taxon>
        <taxon>Betaproteobacteria</taxon>
        <taxon>Neisseriales</taxon>
        <taxon>Chitinibacteraceae</taxon>
        <taxon>Iodobacter</taxon>
    </lineage>
</organism>
<dbReference type="InterPro" id="IPR050834">
    <property type="entry name" value="Glycosyltransf_2"/>
</dbReference>
<dbReference type="InterPro" id="IPR029044">
    <property type="entry name" value="Nucleotide-diphossugar_trans"/>
</dbReference>
<keyword evidence="3" id="KW-1185">Reference proteome</keyword>
<dbReference type="PANTHER" id="PTHR43685:SF2">
    <property type="entry name" value="GLYCOSYLTRANSFERASE 2-LIKE DOMAIN-CONTAINING PROTEIN"/>
    <property type="match status" value="1"/>
</dbReference>
<dbReference type="Pfam" id="PF00535">
    <property type="entry name" value="Glycos_transf_2"/>
    <property type="match status" value="1"/>
</dbReference>
<name>A0ABW2R4K0_9NEIS</name>
<reference evidence="3" key="1">
    <citation type="journal article" date="2019" name="Int. J. Syst. Evol. Microbiol.">
        <title>The Global Catalogue of Microorganisms (GCM) 10K type strain sequencing project: providing services to taxonomists for standard genome sequencing and annotation.</title>
        <authorList>
            <consortium name="The Broad Institute Genomics Platform"/>
            <consortium name="The Broad Institute Genome Sequencing Center for Infectious Disease"/>
            <person name="Wu L."/>
            <person name="Ma J."/>
        </authorList>
    </citation>
    <scope>NUCLEOTIDE SEQUENCE [LARGE SCALE GENOMIC DNA]</scope>
    <source>
        <strain evidence="3">CCUG 62945</strain>
    </source>
</reference>